<organism evidence="1 2">
    <name type="scientific">Catharanthus roseus</name>
    <name type="common">Madagascar periwinkle</name>
    <name type="synonym">Vinca rosea</name>
    <dbReference type="NCBI Taxonomy" id="4058"/>
    <lineage>
        <taxon>Eukaryota</taxon>
        <taxon>Viridiplantae</taxon>
        <taxon>Streptophyta</taxon>
        <taxon>Embryophyta</taxon>
        <taxon>Tracheophyta</taxon>
        <taxon>Spermatophyta</taxon>
        <taxon>Magnoliopsida</taxon>
        <taxon>eudicotyledons</taxon>
        <taxon>Gunneridae</taxon>
        <taxon>Pentapetalae</taxon>
        <taxon>asterids</taxon>
        <taxon>lamiids</taxon>
        <taxon>Gentianales</taxon>
        <taxon>Apocynaceae</taxon>
        <taxon>Rauvolfioideae</taxon>
        <taxon>Vinceae</taxon>
        <taxon>Catharanthinae</taxon>
        <taxon>Catharanthus</taxon>
    </lineage>
</organism>
<proteinExistence type="predicted"/>
<protein>
    <submittedName>
        <fullName evidence="1">Uncharacterized protein</fullName>
    </submittedName>
</protein>
<evidence type="ECO:0000313" key="2">
    <source>
        <dbReference type="Proteomes" id="UP001060085"/>
    </source>
</evidence>
<dbReference type="EMBL" id="CM044705">
    <property type="protein sequence ID" value="KAI5661418.1"/>
    <property type="molecule type" value="Genomic_DNA"/>
</dbReference>
<sequence>MADYLFTILDSRSLTNLSFSVPLCSSQNPYIPLPGLSFDNPRTARSRRKKTLHLSLLPNNNKKPTLAIPSSSNLDIVSSHEHSDGSLIFRFADPSEVAKDDELKESNARVEVIVREGKEKSSSTKKKGKEKSRTVRALEGKHEREVIVKKIEREEEGQVRDKAANVANSVVAIGSGSNVNRVADEVSESCDKLFEDAKQVQLPVSASSTEVEEIEKQDGGQESNEAADFADVVVDVGSSRVTDGVSESSENLLDDPIHIQLRSTSSAEVEKVEKEYGSQESEEADDVVVAIGCESGRVTEQVNESSEKLLEDPKDFELSVSTSSAEVQKIKREEGSEGSNEAVDVSNSLMTIDSESSRVTDGTSESSEKLFKDPKEVQLHGSVSVVESSSPVVDIENSGHDEQTSSIFVPKKSSELDNGHTHSEVLDRKSDNEEVLQSVSLKPDFDTVEGDNNRDPTLENFEILDSSMHAEDQSVESVRQNVPEDSSEDQSNELMPLSPLNEVEAILDKKAENDTVQESVGEDITEEVPTIKSLQDRTLEAESTADNLKSSDLQEVSAREKTELKSTDTEAETSTSNFPISDLPEISDLEQIDSRTTEVSLASKQIPTSEFVLSSAAASLPHPSKVLTGGDDAYFIAFQNWLGVADGVPQWSLEGTNPGVYALEVMDNCDKIVSDCNGSILITPEEVLRLSIAKSQSCGISTVLISYFDGQVLHIANIGDSGFIILRNGAVHKKSSPMFHEFSFPVQIQRGDDPSQLSQGYKVELEEGDIIVIATDGLFDNLYEQEIASIVSKSLEASKGPKEIAEALGTMAQEVGSCATARSPFADAAQAAGYVGYTGGKLDDVTVIVSVVQKAA</sequence>
<evidence type="ECO:0000313" key="1">
    <source>
        <dbReference type="EMBL" id="KAI5661418.1"/>
    </source>
</evidence>
<comment type="caution">
    <text evidence="1">The sequence shown here is derived from an EMBL/GenBank/DDBJ whole genome shotgun (WGS) entry which is preliminary data.</text>
</comment>
<reference evidence="2" key="1">
    <citation type="journal article" date="2023" name="Nat. Plants">
        <title>Single-cell RNA sequencing provides a high-resolution roadmap for understanding the multicellular compartmentation of specialized metabolism.</title>
        <authorList>
            <person name="Sun S."/>
            <person name="Shen X."/>
            <person name="Li Y."/>
            <person name="Li Y."/>
            <person name="Wang S."/>
            <person name="Li R."/>
            <person name="Zhang H."/>
            <person name="Shen G."/>
            <person name="Guo B."/>
            <person name="Wei J."/>
            <person name="Xu J."/>
            <person name="St-Pierre B."/>
            <person name="Chen S."/>
            <person name="Sun C."/>
        </authorList>
    </citation>
    <scope>NUCLEOTIDE SEQUENCE [LARGE SCALE GENOMIC DNA]</scope>
</reference>
<gene>
    <name evidence="1" type="ORF">M9H77_20741</name>
</gene>
<accession>A0ACC0APQ8</accession>
<name>A0ACC0APQ8_CATRO</name>
<dbReference type="Proteomes" id="UP001060085">
    <property type="component" value="Linkage Group LG05"/>
</dbReference>
<keyword evidence="2" id="KW-1185">Reference proteome</keyword>